<accession>A0A2S5ZYB6</accession>
<name>A0A2S5ZYB6_9NOCA</name>
<proteinExistence type="predicted"/>
<evidence type="ECO:0000313" key="3">
    <source>
        <dbReference type="Proteomes" id="UP000238356"/>
    </source>
</evidence>
<gene>
    <name evidence="2" type="ORF">C5F51_29425</name>
</gene>
<evidence type="ECO:0000256" key="1">
    <source>
        <dbReference type="SAM" id="MobiDB-lite"/>
    </source>
</evidence>
<comment type="caution">
    <text evidence="2">The sequence shown here is derived from an EMBL/GenBank/DDBJ whole genome shotgun (WGS) entry which is preliminary data.</text>
</comment>
<feature type="compositionally biased region" description="Polar residues" evidence="1">
    <location>
        <begin position="79"/>
        <end position="91"/>
    </location>
</feature>
<organism evidence="2 3">
    <name type="scientific">Nocardia nova</name>
    <dbReference type="NCBI Taxonomy" id="37330"/>
    <lineage>
        <taxon>Bacteria</taxon>
        <taxon>Bacillati</taxon>
        <taxon>Actinomycetota</taxon>
        <taxon>Actinomycetes</taxon>
        <taxon>Mycobacteriales</taxon>
        <taxon>Nocardiaceae</taxon>
        <taxon>Nocardia</taxon>
    </lineage>
</organism>
<reference evidence="2 3" key="1">
    <citation type="submission" date="2018-02" db="EMBL/GenBank/DDBJ databases">
        <title>8 Nocardia nova and 1 Nocardia cyriacigeorgica strain used for evolution to TMP-SMX.</title>
        <authorList>
            <person name="Mehta H."/>
            <person name="Weng J."/>
            <person name="Shamoo Y."/>
        </authorList>
    </citation>
    <scope>NUCLEOTIDE SEQUENCE [LARGE SCALE GENOMIC DNA]</scope>
    <source>
        <strain evidence="2 3">BAA2227</strain>
    </source>
</reference>
<dbReference type="Proteomes" id="UP000238356">
    <property type="component" value="Unassembled WGS sequence"/>
</dbReference>
<dbReference type="EMBL" id="PSZD01000025">
    <property type="protein sequence ID" value="PPJ23264.1"/>
    <property type="molecule type" value="Genomic_DNA"/>
</dbReference>
<feature type="region of interest" description="Disordered" evidence="1">
    <location>
        <begin position="79"/>
        <end position="115"/>
    </location>
</feature>
<dbReference type="RefSeq" id="WP_064901771.1">
    <property type="nucleotide sequence ID" value="NZ_JADLQW010000025.1"/>
</dbReference>
<keyword evidence="3" id="KW-1185">Reference proteome</keyword>
<dbReference type="AlphaFoldDB" id="A0A2S5ZYB6"/>
<dbReference type="Gene3D" id="1.10.10.60">
    <property type="entry name" value="Homeodomain-like"/>
    <property type="match status" value="1"/>
</dbReference>
<sequence length="115" mass="12691">MQPKPARSIQRRLPRHTIDQLVQDDRDGATALELAARYDISKTAVLNLLTREGATRRHQPLTDADINHLENLYLAGHSPTSCSRLTGTPASTIEDALHKRGTPMRPAGGHNNNHT</sequence>
<protein>
    <submittedName>
        <fullName evidence="2">Uncharacterized protein</fullName>
    </submittedName>
</protein>
<evidence type="ECO:0000313" key="2">
    <source>
        <dbReference type="EMBL" id="PPJ23264.1"/>
    </source>
</evidence>